<reference evidence="2" key="2">
    <citation type="journal article" date="2019" name="Mol. Phylogenet. Evol.">
        <title>Reassessment of the classification of bryopsidales (chlorophyta) based on chloroplast phylogenomic analyses.</title>
        <authorList>
            <person name="Cremen M.C."/>
            <person name="Leliaert F."/>
            <person name="West J."/>
            <person name="Lam D.W."/>
            <person name="Shimada S."/>
            <person name="Lopez-Bautista J.M."/>
            <person name="Verbruggen H."/>
        </authorList>
    </citation>
    <scope>NUCLEOTIDE SEQUENCE</scope>
</reference>
<keyword evidence="1" id="KW-0812">Transmembrane</keyword>
<keyword evidence="2" id="KW-0934">Plastid</keyword>
<dbReference type="EMBL" id="MH591096">
    <property type="protein sequence ID" value="AYC64462.1"/>
    <property type="molecule type" value="Genomic_DNA"/>
</dbReference>
<gene>
    <name evidence="2" type="primary">petL</name>
</gene>
<dbReference type="AlphaFoldDB" id="A0A386AYE9"/>
<keyword evidence="1" id="KW-1133">Transmembrane helix</keyword>
<feature type="transmembrane region" description="Helical" evidence="1">
    <location>
        <begin position="6"/>
        <end position="26"/>
    </location>
</feature>
<evidence type="ECO:0000313" key="2">
    <source>
        <dbReference type="EMBL" id="AYC64462.1"/>
    </source>
</evidence>
<proteinExistence type="predicted"/>
<evidence type="ECO:0000256" key="1">
    <source>
        <dbReference type="SAM" id="Phobius"/>
    </source>
</evidence>
<name>A0A386AYE9_9CHLO</name>
<protein>
    <submittedName>
        <fullName evidence="2">Cytochrome b6-f complex subunit 6</fullName>
    </submittedName>
</protein>
<accession>A0A386AYE9</accession>
<geneLocation type="chloroplast" evidence="2"/>
<organism evidence="2">
    <name type="scientific">Pseudochlorodesmis sp. HV01306b</name>
    <dbReference type="NCBI Taxonomy" id="2358489"/>
    <lineage>
        <taxon>Eukaryota</taxon>
        <taxon>Viridiplantae</taxon>
        <taxon>Chlorophyta</taxon>
        <taxon>core chlorophytes</taxon>
        <taxon>Ulvophyceae</taxon>
        <taxon>TCBD clade</taxon>
        <taxon>Bryopsidales</taxon>
        <taxon>Bryopsidineae</taxon>
        <taxon>Bryopsidaceae</taxon>
        <taxon>Pseudochlorodesmis</taxon>
    </lineage>
</organism>
<keyword evidence="2" id="KW-0150">Chloroplast</keyword>
<sequence>MTTLFLYSGMLGLAMSLTIFLFFSFIKIQLI</sequence>
<keyword evidence="1" id="KW-0472">Membrane</keyword>
<reference evidence="2" key="1">
    <citation type="submission" date="2018-07" db="EMBL/GenBank/DDBJ databases">
        <authorList>
            <person name="Quirk P.G."/>
            <person name="Krulwich T.A."/>
        </authorList>
    </citation>
    <scope>NUCLEOTIDE SEQUENCE</scope>
</reference>